<dbReference type="eggNOG" id="COG1399">
    <property type="taxonomic scope" value="Bacteria"/>
</dbReference>
<gene>
    <name evidence="1" type="ordered locus">Paes_0180</name>
</gene>
<dbReference type="HOGENOM" id="CLU_1502109_0_0_10"/>
<dbReference type="STRING" id="290512.Paes_0180"/>
<evidence type="ECO:0008006" key="3">
    <source>
        <dbReference type="Google" id="ProtNLM"/>
    </source>
</evidence>
<proteinExistence type="predicted"/>
<dbReference type="InterPro" id="IPR003772">
    <property type="entry name" value="YceD"/>
</dbReference>
<dbReference type="EMBL" id="CP001108">
    <property type="protein sequence ID" value="ACF45239.1"/>
    <property type="molecule type" value="Genomic_DNA"/>
</dbReference>
<organism evidence="1 2">
    <name type="scientific">Prosthecochloris aestuarii (strain DSM 271 / SK 413)</name>
    <dbReference type="NCBI Taxonomy" id="290512"/>
    <lineage>
        <taxon>Bacteria</taxon>
        <taxon>Pseudomonadati</taxon>
        <taxon>Chlorobiota</taxon>
        <taxon>Chlorobiia</taxon>
        <taxon>Chlorobiales</taxon>
        <taxon>Chlorobiaceae</taxon>
        <taxon>Prosthecochloris</taxon>
    </lineage>
</organism>
<dbReference type="AlphaFoldDB" id="B4S3P3"/>
<dbReference type="Pfam" id="PF02620">
    <property type="entry name" value="YceD"/>
    <property type="match status" value="1"/>
</dbReference>
<sequence length="176" mass="19834">MRKEKSLIEIRIAELNQGVHEYTFTCKASDFKNPEIEEPAFNGDIQVTVAAKKTDTEIVTAIETVTDAELSCDICLAPVHRRLSGQFTIFFVFGNQGNEAHETDGEYRTLPPSATAIDLTEDVRETLLLSLPVKVVCEAYPECNALRTDEETQTEDDQTQNSNWKASLQELKHKFH</sequence>
<reference evidence="1" key="1">
    <citation type="submission" date="2008-06" db="EMBL/GenBank/DDBJ databases">
        <title>Complete sequence of chromosome of Prosthecochloris aestuarii DSM 271.</title>
        <authorList>
            <consortium name="US DOE Joint Genome Institute"/>
            <person name="Lucas S."/>
            <person name="Copeland A."/>
            <person name="Lapidus A."/>
            <person name="Glavina del Rio T."/>
            <person name="Dalin E."/>
            <person name="Tice H."/>
            <person name="Bruce D."/>
            <person name="Goodwin L."/>
            <person name="Pitluck S."/>
            <person name="Schmutz J."/>
            <person name="Larimer F."/>
            <person name="Land M."/>
            <person name="Hauser L."/>
            <person name="Kyrpides N."/>
            <person name="Anderson I."/>
            <person name="Liu Z."/>
            <person name="Li T."/>
            <person name="Zhao F."/>
            <person name="Overmann J."/>
            <person name="Bryant D.A."/>
            <person name="Richardson P."/>
        </authorList>
    </citation>
    <scope>NUCLEOTIDE SEQUENCE [LARGE SCALE GENOMIC DNA]</scope>
    <source>
        <strain evidence="1">DSM 271</strain>
    </source>
</reference>
<dbReference type="KEGG" id="paa:Paes_0180"/>
<name>B4S3P3_PROA2</name>
<protein>
    <recommendedName>
        <fullName evidence="3">DUF177 domain-containing protein</fullName>
    </recommendedName>
</protein>
<evidence type="ECO:0000313" key="1">
    <source>
        <dbReference type="EMBL" id="ACF45239.1"/>
    </source>
</evidence>
<keyword evidence="2" id="KW-1185">Reference proteome</keyword>
<evidence type="ECO:0000313" key="2">
    <source>
        <dbReference type="Proteomes" id="UP000002725"/>
    </source>
</evidence>
<dbReference type="Proteomes" id="UP000002725">
    <property type="component" value="Chromosome"/>
</dbReference>
<accession>B4S3P3</accession>